<sequence>MYVSFVQHTSNYHCLLPHDTLLVGMVPVTLIHKEHFQLSVSESHMTHHCHNFTLHTSYQCYNFKLPITNCHSITDAALILVVVEKWNDLEVVEAGSIHSFKSRYIRAYEAKRELI</sequence>
<name>A0AAW0WEV1_CHEQU</name>
<reference evidence="1 2" key="1">
    <citation type="journal article" date="2024" name="BMC Genomics">
        <title>Genome assembly of redclaw crayfish (Cherax quadricarinatus) provides insights into its immune adaptation and hypoxia tolerance.</title>
        <authorList>
            <person name="Liu Z."/>
            <person name="Zheng J."/>
            <person name="Li H."/>
            <person name="Fang K."/>
            <person name="Wang S."/>
            <person name="He J."/>
            <person name="Zhou D."/>
            <person name="Weng S."/>
            <person name="Chi M."/>
            <person name="Gu Z."/>
            <person name="He J."/>
            <person name="Li F."/>
            <person name="Wang M."/>
        </authorList>
    </citation>
    <scope>NUCLEOTIDE SEQUENCE [LARGE SCALE GENOMIC DNA]</scope>
    <source>
        <strain evidence="1">ZL_2023a</strain>
    </source>
</reference>
<dbReference type="AlphaFoldDB" id="A0AAW0WEV1"/>
<keyword evidence="2" id="KW-1185">Reference proteome</keyword>
<evidence type="ECO:0000313" key="1">
    <source>
        <dbReference type="EMBL" id="KAK8729545.1"/>
    </source>
</evidence>
<accession>A0AAW0WEV1</accession>
<organism evidence="1 2">
    <name type="scientific">Cherax quadricarinatus</name>
    <name type="common">Australian red claw crayfish</name>
    <dbReference type="NCBI Taxonomy" id="27406"/>
    <lineage>
        <taxon>Eukaryota</taxon>
        <taxon>Metazoa</taxon>
        <taxon>Ecdysozoa</taxon>
        <taxon>Arthropoda</taxon>
        <taxon>Crustacea</taxon>
        <taxon>Multicrustacea</taxon>
        <taxon>Malacostraca</taxon>
        <taxon>Eumalacostraca</taxon>
        <taxon>Eucarida</taxon>
        <taxon>Decapoda</taxon>
        <taxon>Pleocyemata</taxon>
        <taxon>Astacidea</taxon>
        <taxon>Parastacoidea</taxon>
        <taxon>Parastacidae</taxon>
        <taxon>Cherax</taxon>
    </lineage>
</organism>
<comment type="caution">
    <text evidence="1">The sequence shown here is derived from an EMBL/GenBank/DDBJ whole genome shotgun (WGS) entry which is preliminary data.</text>
</comment>
<proteinExistence type="predicted"/>
<protein>
    <submittedName>
        <fullName evidence="1">Uncharacterized protein</fullName>
    </submittedName>
</protein>
<dbReference type="Proteomes" id="UP001445076">
    <property type="component" value="Unassembled WGS sequence"/>
</dbReference>
<evidence type="ECO:0000313" key="2">
    <source>
        <dbReference type="Proteomes" id="UP001445076"/>
    </source>
</evidence>
<dbReference type="EMBL" id="JARKIK010000067">
    <property type="protein sequence ID" value="KAK8729545.1"/>
    <property type="molecule type" value="Genomic_DNA"/>
</dbReference>
<gene>
    <name evidence="1" type="ORF">OTU49_008535</name>
</gene>